<keyword evidence="2" id="KW-1185">Reference proteome</keyword>
<organism evidence="1 2">
    <name type="scientific">Plakobranchus ocellatus</name>
    <dbReference type="NCBI Taxonomy" id="259542"/>
    <lineage>
        <taxon>Eukaryota</taxon>
        <taxon>Metazoa</taxon>
        <taxon>Spiralia</taxon>
        <taxon>Lophotrochozoa</taxon>
        <taxon>Mollusca</taxon>
        <taxon>Gastropoda</taxon>
        <taxon>Heterobranchia</taxon>
        <taxon>Euthyneura</taxon>
        <taxon>Panpulmonata</taxon>
        <taxon>Sacoglossa</taxon>
        <taxon>Placobranchoidea</taxon>
        <taxon>Plakobranchidae</taxon>
        <taxon>Plakobranchus</taxon>
    </lineage>
</organism>
<comment type="caution">
    <text evidence="1">The sequence shown here is derived from an EMBL/GenBank/DDBJ whole genome shotgun (WGS) entry which is preliminary data.</text>
</comment>
<name>A0AAV4D6M0_9GAST</name>
<protein>
    <submittedName>
        <fullName evidence="1">Uncharacterized protein</fullName>
    </submittedName>
</protein>
<gene>
    <name evidence="1" type="ORF">PoB_006630300</name>
</gene>
<dbReference type="Proteomes" id="UP000735302">
    <property type="component" value="Unassembled WGS sequence"/>
</dbReference>
<evidence type="ECO:0000313" key="1">
    <source>
        <dbReference type="EMBL" id="GFO39798.1"/>
    </source>
</evidence>
<dbReference type="EMBL" id="BLXT01007525">
    <property type="protein sequence ID" value="GFO39798.1"/>
    <property type="molecule type" value="Genomic_DNA"/>
</dbReference>
<sequence>MNQYQGLLAFLSEPVYDGGDASRPCSCPAVFPSTSTAASPRDNWDTFPLLAACVNTNRANITAVYFKMLLSLWFLSSKATWPLGGATKPVRDLGSVSRYPAGFPSVFRKAGSDGWTTPDKRPVYSLPCTMSVSQSDQAYCCQLVYLSPCLSTEHQSQSLRVIGPDCRSATNRNGAAHDRKQDGGRVMGGYSACVTSHGPKRMGIAIMPAEVISSGLFCEM</sequence>
<reference evidence="1 2" key="1">
    <citation type="journal article" date="2021" name="Elife">
        <title>Chloroplast acquisition without the gene transfer in kleptoplastic sea slugs, Plakobranchus ocellatus.</title>
        <authorList>
            <person name="Maeda T."/>
            <person name="Takahashi S."/>
            <person name="Yoshida T."/>
            <person name="Shimamura S."/>
            <person name="Takaki Y."/>
            <person name="Nagai Y."/>
            <person name="Toyoda A."/>
            <person name="Suzuki Y."/>
            <person name="Arimoto A."/>
            <person name="Ishii H."/>
            <person name="Satoh N."/>
            <person name="Nishiyama T."/>
            <person name="Hasebe M."/>
            <person name="Maruyama T."/>
            <person name="Minagawa J."/>
            <person name="Obokata J."/>
            <person name="Shigenobu S."/>
        </authorList>
    </citation>
    <scope>NUCLEOTIDE SEQUENCE [LARGE SCALE GENOMIC DNA]</scope>
</reference>
<evidence type="ECO:0000313" key="2">
    <source>
        <dbReference type="Proteomes" id="UP000735302"/>
    </source>
</evidence>
<dbReference type="AlphaFoldDB" id="A0AAV4D6M0"/>
<accession>A0AAV4D6M0</accession>
<proteinExistence type="predicted"/>